<accession>A0A0B4FZV6</accession>
<dbReference type="Proteomes" id="UP000031186">
    <property type="component" value="Unassembled WGS sequence"/>
</dbReference>
<dbReference type="Gene3D" id="1.20.58.340">
    <property type="entry name" value="Magnesium transport protein CorA, transmembrane region"/>
    <property type="match status" value="1"/>
</dbReference>
<evidence type="ECO:0000313" key="3">
    <source>
        <dbReference type="EMBL" id="KID61759.1"/>
    </source>
</evidence>
<dbReference type="EMBL" id="AZNF01000014">
    <property type="protein sequence ID" value="KID61759.1"/>
    <property type="molecule type" value="Genomic_DNA"/>
</dbReference>
<keyword evidence="2" id="KW-1133">Transmembrane helix</keyword>
<dbReference type="GO" id="GO:0016020">
    <property type="term" value="C:membrane"/>
    <property type="evidence" value="ECO:0007669"/>
    <property type="project" value="InterPro"/>
</dbReference>
<name>A0A0B4FZV6_METAF</name>
<feature type="region of interest" description="Disordered" evidence="1">
    <location>
        <begin position="114"/>
        <end position="136"/>
    </location>
</feature>
<keyword evidence="2" id="KW-0812">Transmembrane</keyword>
<reference evidence="3 4" key="1">
    <citation type="journal article" date="2014" name="Proc. Natl. Acad. Sci. U.S.A.">
        <title>Trajectory and genomic determinants of fungal-pathogen speciation and host adaptation.</title>
        <authorList>
            <person name="Hu X."/>
            <person name="Xiao G."/>
            <person name="Zheng P."/>
            <person name="Shang Y."/>
            <person name="Su Y."/>
            <person name="Zhang X."/>
            <person name="Liu X."/>
            <person name="Zhan S."/>
            <person name="St Leger R.J."/>
            <person name="Wang C."/>
        </authorList>
    </citation>
    <scope>NUCLEOTIDE SEQUENCE [LARGE SCALE GENOMIC DNA]</scope>
    <source>
        <strain evidence="3 4">ARSEF 549</strain>
    </source>
</reference>
<dbReference type="Pfam" id="PF01544">
    <property type="entry name" value="CorA"/>
    <property type="match status" value="1"/>
</dbReference>
<evidence type="ECO:0000256" key="1">
    <source>
        <dbReference type="SAM" id="MobiDB-lite"/>
    </source>
</evidence>
<protein>
    <submittedName>
        <fullName evidence="3">Mg2+ transporter protein, CorA-like/Zinc transport protein ZntB</fullName>
    </submittedName>
</protein>
<sequence length="770" mass="87059">MEDSYSGFSTPSELSNVLSHQNDAEPLHGVPYEIQYSRSDPQIVAPDPVYMSQPDFESHRTLRARFISAPDLNTVPVSYVSPGVASVNSITSSLPTATPPEDQSKSIRQFEPRAATAAESHRAHLQDNPDLDPTGNCVQSQNTLVALGSEPQFRPPHFQAGPAVNGADARAHRIYDSYHDLMTGAGEVFGHVGKRAGSNSRHHNFNISYADFAETSHPKPIHIKSEKELTDLCQRIPTDITHRLFIVEDLSSRAIAHLGSCLNITPKFFEEHLVNSGYTGAEYHDPPARSWMTSDMQKSYISMKWFRPVWRLSTPPYSKQDLDDLLSNKRLEYATASPGETKVLETKTNIFRSEWDLWTDPRTTSLSKRLCGWEERVSVWSRKVPSMVLLVDPLPTLRESLERETFIRGVLESPVEVSSSENTPEVILREGDVESLDHPPIRTREHPSVRMLFLLQSIISCLSRKEKVDKGPPVRILKRLVRVFEQASSRVRLNVDSDSVFQSPQLLLNLKRQIYETNSTRDTFHQLFEQSGQVKYADGAFGVLDPLFQIVQQDMLGLLKLLNNVLQSITLEVLDDDIMEERLSIWRQLIARAQLELPEIRRAMEKTFTFLQATDAERADASGQSGVAPKEWQDLFMQIEDLMRKLQAASISLTSNMSLLDSRRSIAEAHSITKLTELAFFFIPLTFAATLFGMQVQPREGRAPLSTFILLGVTLSALSYLVRLALRSTWLRDLRQTSSKSIKAFADRKRQPVQRGDVPTSLFLKWMFIN</sequence>
<feature type="region of interest" description="Disordered" evidence="1">
    <location>
        <begin position="1"/>
        <end position="24"/>
    </location>
</feature>
<evidence type="ECO:0000256" key="2">
    <source>
        <dbReference type="SAM" id="Phobius"/>
    </source>
</evidence>
<keyword evidence="2" id="KW-0472">Membrane</keyword>
<dbReference type="HOGENOM" id="CLU_428982_0_0_1"/>
<keyword evidence="4" id="KW-1185">Reference proteome</keyword>
<evidence type="ECO:0000313" key="4">
    <source>
        <dbReference type="Proteomes" id="UP000031186"/>
    </source>
</evidence>
<organism evidence="3 4">
    <name type="scientific">Metarhizium anisopliae (strain ARSEF 549)</name>
    <dbReference type="NCBI Taxonomy" id="3151832"/>
    <lineage>
        <taxon>Eukaryota</taxon>
        <taxon>Fungi</taxon>
        <taxon>Dikarya</taxon>
        <taxon>Ascomycota</taxon>
        <taxon>Pezizomycotina</taxon>
        <taxon>Sordariomycetes</taxon>
        <taxon>Hypocreomycetidae</taxon>
        <taxon>Hypocreales</taxon>
        <taxon>Clavicipitaceae</taxon>
        <taxon>Metarhizium</taxon>
    </lineage>
</organism>
<feature type="transmembrane region" description="Helical" evidence="2">
    <location>
        <begin position="708"/>
        <end position="726"/>
    </location>
</feature>
<dbReference type="VEuPathDB" id="FungiDB:MAN_08998"/>
<feature type="compositionally biased region" description="Polar residues" evidence="1">
    <location>
        <begin position="1"/>
        <end position="21"/>
    </location>
</feature>
<proteinExistence type="predicted"/>
<dbReference type="GO" id="GO:0046873">
    <property type="term" value="F:metal ion transmembrane transporter activity"/>
    <property type="evidence" value="ECO:0007669"/>
    <property type="project" value="InterPro"/>
</dbReference>
<comment type="caution">
    <text evidence="3">The sequence shown here is derived from an EMBL/GenBank/DDBJ whole genome shotgun (WGS) entry which is preliminary data.</text>
</comment>
<feature type="non-terminal residue" evidence="3">
    <location>
        <position position="1"/>
    </location>
</feature>
<dbReference type="InterPro" id="IPR002523">
    <property type="entry name" value="MgTranspt_CorA/ZnTranspt_ZntB"/>
</dbReference>
<gene>
    <name evidence="3" type="ORF">MAN_08998</name>
</gene>
<dbReference type="AlphaFoldDB" id="A0A0B4FZV6"/>